<organism evidence="2 3">
    <name type="scientific">Breznakia pachnodae</name>
    <dbReference type="NCBI Taxonomy" id="265178"/>
    <lineage>
        <taxon>Bacteria</taxon>
        <taxon>Bacillati</taxon>
        <taxon>Bacillota</taxon>
        <taxon>Erysipelotrichia</taxon>
        <taxon>Erysipelotrichales</taxon>
        <taxon>Erysipelotrichaceae</taxon>
        <taxon>Breznakia</taxon>
    </lineage>
</organism>
<reference evidence="2 3" key="1">
    <citation type="submission" date="2023-07" db="EMBL/GenBank/DDBJ databases">
        <title>Genomic Encyclopedia of Type Strains, Phase IV (KMG-IV): sequencing the most valuable type-strain genomes for metagenomic binning, comparative biology and taxonomic classification.</title>
        <authorList>
            <person name="Goeker M."/>
        </authorList>
    </citation>
    <scope>NUCLEOTIDE SEQUENCE [LARGE SCALE GENOMIC DNA]</scope>
    <source>
        <strain evidence="2 3">DSM 16784</strain>
    </source>
</reference>
<gene>
    <name evidence="2" type="ORF">J2S15_003734</name>
</gene>
<keyword evidence="2" id="KW-0489">Methyltransferase</keyword>
<keyword evidence="3" id="KW-1185">Reference proteome</keyword>
<dbReference type="PANTHER" id="PTHR43861">
    <property type="entry name" value="TRANS-ACONITATE 2-METHYLTRANSFERASE-RELATED"/>
    <property type="match status" value="1"/>
</dbReference>
<dbReference type="EMBL" id="JAUSUR010000008">
    <property type="protein sequence ID" value="MDQ0362973.1"/>
    <property type="molecule type" value="Genomic_DNA"/>
</dbReference>
<dbReference type="GO" id="GO:0008168">
    <property type="term" value="F:methyltransferase activity"/>
    <property type="evidence" value="ECO:0007669"/>
    <property type="project" value="UniProtKB-KW"/>
</dbReference>
<evidence type="ECO:0000313" key="2">
    <source>
        <dbReference type="EMBL" id="MDQ0362973.1"/>
    </source>
</evidence>
<name>A0ABU0E7T5_9FIRM</name>
<comment type="caution">
    <text evidence="2">The sequence shown here is derived from an EMBL/GenBank/DDBJ whole genome shotgun (WGS) entry which is preliminary data.</text>
</comment>
<sequence>MKSNVYDNKQFYDKYKDMDRSKKGLEGAGEWHVLKDILPSFHGKDVLDLGCGFGWHCRYAKQEGANHVVGIDLSKNMLDKAEEMSVGMGITYIHQSIDEYEYPKAQYDIVLSSLAFHYLPSWSDICKKVHTTLRSGGSFVFSVEHPVFTAEGSEQWSSDAMEYWPVDSYFIERQIETVFLGEKVKKYHRTITTYVMELLKQGFEILHLEEPKPADEAVETIEGMKDELRRPMMLIIHARKK</sequence>
<accession>A0ABU0E7T5</accession>
<feature type="domain" description="Methyltransferase type 11" evidence="1">
    <location>
        <begin position="47"/>
        <end position="141"/>
    </location>
</feature>
<keyword evidence="2" id="KW-0808">Transferase</keyword>
<dbReference type="Pfam" id="PF08241">
    <property type="entry name" value="Methyltransf_11"/>
    <property type="match status" value="1"/>
</dbReference>
<proteinExistence type="predicted"/>
<dbReference type="Proteomes" id="UP001230220">
    <property type="component" value="Unassembled WGS sequence"/>
</dbReference>
<dbReference type="GO" id="GO:0032259">
    <property type="term" value="P:methylation"/>
    <property type="evidence" value="ECO:0007669"/>
    <property type="project" value="UniProtKB-KW"/>
</dbReference>
<protein>
    <submittedName>
        <fullName evidence="2">SAM-dependent methyltransferase</fullName>
    </submittedName>
</protein>
<dbReference type="CDD" id="cd02440">
    <property type="entry name" value="AdoMet_MTases"/>
    <property type="match status" value="1"/>
</dbReference>
<dbReference type="SUPFAM" id="SSF53335">
    <property type="entry name" value="S-adenosyl-L-methionine-dependent methyltransferases"/>
    <property type="match status" value="1"/>
</dbReference>
<evidence type="ECO:0000313" key="3">
    <source>
        <dbReference type="Proteomes" id="UP001230220"/>
    </source>
</evidence>
<dbReference type="PANTHER" id="PTHR43861:SF1">
    <property type="entry name" value="TRANS-ACONITATE 2-METHYLTRANSFERASE"/>
    <property type="match status" value="1"/>
</dbReference>
<dbReference type="InterPro" id="IPR029063">
    <property type="entry name" value="SAM-dependent_MTases_sf"/>
</dbReference>
<evidence type="ECO:0000259" key="1">
    <source>
        <dbReference type="Pfam" id="PF08241"/>
    </source>
</evidence>
<dbReference type="Gene3D" id="3.40.50.150">
    <property type="entry name" value="Vaccinia Virus protein VP39"/>
    <property type="match status" value="1"/>
</dbReference>
<dbReference type="RefSeq" id="WP_307411320.1">
    <property type="nucleotide sequence ID" value="NZ_JAUSUR010000008.1"/>
</dbReference>
<dbReference type="InterPro" id="IPR013216">
    <property type="entry name" value="Methyltransf_11"/>
</dbReference>